<feature type="domain" description="DSBA-like thioredoxin" evidence="1">
    <location>
        <begin position="7"/>
        <end position="205"/>
    </location>
</feature>
<accession>A0A4P6PBX7</accession>
<evidence type="ECO:0000313" key="2">
    <source>
        <dbReference type="EMBL" id="QBG37222.1"/>
    </source>
</evidence>
<dbReference type="EMBL" id="CP034759">
    <property type="protein sequence ID" value="QBG37222.1"/>
    <property type="molecule type" value="Genomic_DNA"/>
</dbReference>
<dbReference type="Pfam" id="PF01323">
    <property type="entry name" value="DSBA"/>
    <property type="match status" value="1"/>
</dbReference>
<dbReference type="InterPro" id="IPR036249">
    <property type="entry name" value="Thioredoxin-like_sf"/>
</dbReference>
<dbReference type="RefSeq" id="WP_130603889.1">
    <property type="nucleotide sequence ID" value="NZ_CP034759.1"/>
</dbReference>
<name>A0A4P6PBX7_9GAMM</name>
<dbReference type="Proteomes" id="UP000290244">
    <property type="component" value="Chromosome"/>
</dbReference>
<gene>
    <name evidence="2" type="ORF">EMK97_16525</name>
</gene>
<dbReference type="KEGG" id="lsd:EMK97_16525"/>
<dbReference type="AlphaFoldDB" id="A0A4P6PBX7"/>
<proteinExistence type="predicted"/>
<dbReference type="InterPro" id="IPR001853">
    <property type="entry name" value="DSBA-like_thioredoxin_dom"/>
</dbReference>
<keyword evidence="3" id="KW-1185">Reference proteome</keyword>
<dbReference type="SUPFAM" id="SSF52833">
    <property type="entry name" value="Thioredoxin-like"/>
    <property type="match status" value="1"/>
</dbReference>
<dbReference type="Gene3D" id="3.40.30.10">
    <property type="entry name" value="Glutaredoxin"/>
    <property type="match status" value="1"/>
</dbReference>
<dbReference type="GO" id="GO:0016491">
    <property type="term" value="F:oxidoreductase activity"/>
    <property type="evidence" value="ECO:0007669"/>
    <property type="project" value="InterPro"/>
</dbReference>
<organism evidence="2 3">
    <name type="scientific">Litorilituus sediminis</name>
    <dbReference type="NCBI Taxonomy" id="718192"/>
    <lineage>
        <taxon>Bacteria</taxon>
        <taxon>Pseudomonadati</taxon>
        <taxon>Pseudomonadota</taxon>
        <taxon>Gammaproteobacteria</taxon>
        <taxon>Alteromonadales</taxon>
        <taxon>Colwelliaceae</taxon>
        <taxon>Litorilituus</taxon>
    </lineage>
</organism>
<reference evidence="2 3" key="1">
    <citation type="submission" date="2018-12" db="EMBL/GenBank/DDBJ databases">
        <title>Complete genome of Litorilituus sediminis.</title>
        <authorList>
            <person name="Liu A."/>
            <person name="Rong J."/>
        </authorList>
    </citation>
    <scope>NUCLEOTIDE SEQUENCE [LARGE SCALE GENOMIC DNA]</scope>
    <source>
        <strain evidence="2 3">JCM 17549</strain>
    </source>
</reference>
<sequence>MNKPLIIDYYSDVLCVWAWIAQRRNDELHSKLGENIQFRYHYIDVFGNAMEKIPNQWRDKGGYQGFAQHVIDSGAAYLDTPIHSQVWQKVKPASSASCHLFLKATAIALGEQASSELALACRQAFFNDCLDISQLSLLFQLAEQAGFATSKIQVALDDGSAMAALMKDYQSAKTLALKGSPSYIIDNGRQVLYGNVGYRVLQANIEEHLKSPTEEASWC</sequence>
<evidence type="ECO:0000259" key="1">
    <source>
        <dbReference type="Pfam" id="PF01323"/>
    </source>
</evidence>
<dbReference type="OrthoDB" id="9799122at2"/>
<protein>
    <submittedName>
        <fullName evidence="2">Disulfide bond formation protein DsbA</fullName>
    </submittedName>
</protein>
<evidence type="ECO:0000313" key="3">
    <source>
        <dbReference type="Proteomes" id="UP000290244"/>
    </source>
</evidence>